<sequence length="291" mass="33959">MAKDNWSDEETRYFFQLYADERRKGNRTSIGMNQTGKDCIMRKFEERFQRGYQKWNAFKNRYDACKKKYATFRLLTHNRPMLQYDDMGRLEMPDDWWQLRIEEWPGARKFKSKVVPNMDVYEEEFRGVIVTGGEGWSAQMGEASLNSTVNGDDGDEADSVDVVEKQTQAQTQTQTQAQTQTQTQAGSSKSTKRRTGKDMAVAAVERRSDILDMKNRIAEKMLESEKEYSVKSVIQMLNGLPGVRMWSPFYKAAVEHLVADEASRQAFVAYPRDEDKIEYLELRTRRFLSDY</sequence>
<evidence type="ECO:0000256" key="1">
    <source>
        <dbReference type="SAM" id="MobiDB-lite"/>
    </source>
</evidence>
<dbReference type="AlphaFoldDB" id="A0A654EQC7"/>
<evidence type="ECO:0000259" key="2">
    <source>
        <dbReference type="Pfam" id="PF12776"/>
    </source>
</evidence>
<dbReference type="InterPro" id="IPR024752">
    <property type="entry name" value="Myb/SANT-like_dom"/>
</dbReference>
<feature type="compositionally biased region" description="Low complexity" evidence="1">
    <location>
        <begin position="166"/>
        <end position="185"/>
    </location>
</feature>
<evidence type="ECO:0000313" key="4">
    <source>
        <dbReference type="Proteomes" id="UP000426265"/>
    </source>
</evidence>
<feature type="domain" description="Myb/SANT-like" evidence="2">
    <location>
        <begin position="5"/>
        <end position="98"/>
    </location>
</feature>
<name>A0A654EQC7_ARATH</name>
<dbReference type="PANTHER" id="PTHR47851:SF5">
    <property type="entry name" value="MYB_SANT-LIKE DOMAIN-CONTAINING PROTEIN"/>
    <property type="match status" value="1"/>
</dbReference>
<dbReference type="ExpressionAtlas" id="A0A654EQC7">
    <property type="expression patterns" value="baseline and differential"/>
</dbReference>
<dbReference type="PANTHER" id="PTHR47851">
    <property type="entry name" value="OS06G0588700 PROTEIN-RELATED"/>
    <property type="match status" value="1"/>
</dbReference>
<dbReference type="Proteomes" id="UP000426265">
    <property type="component" value="Unassembled WGS sequence"/>
</dbReference>
<dbReference type="EMBL" id="CACRSJ010000104">
    <property type="protein sequence ID" value="VYS50968.1"/>
    <property type="molecule type" value="Genomic_DNA"/>
</dbReference>
<dbReference type="Pfam" id="PF12776">
    <property type="entry name" value="Myb_DNA-bind_3"/>
    <property type="match status" value="1"/>
</dbReference>
<protein>
    <recommendedName>
        <fullName evidence="2">Myb/SANT-like domain-containing protein</fullName>
    </recommendedName>
</protein>
<accession>A0A654EQC7</accession>
<reference evidence="3 4" key="1">
    <citation type="submission" date="2019-11" db="EMBL/GenBank/DDBJ databases">
        <authorList>
            <person name="Jiao W.-B."/>
            <person name="Schneeberger K."/>
        </authorList>
    </citation>
    <scope>NUCLEOTIDE SEQUENCE [LARGE SCALE GENOMIC DNA]</scope>
    <source>
        <strain evidence="4">cv. An-1</strain>
    </source>
</reference>
<feature type="region of interest" description="Disordered" evidence="1">
    <location>
        <begin position="163"/>
        <end position="199"/>
    </location>
</feature>
<evidence type="ECO:0000313" key="3">
    <source>
        <dbReference type="EMBL" id="VYS50968.1"/>
    </source>
</evidence>
<proteinExistence type="predicted"/>
<organism evidence="3 4">
    <name type="scientific">Arabidopsis thaliana</name>
    <name type="common">Mouse-ear cress</name>
    <dbReference type="NCBI Taxonomy" id="3702"/>
    <lineage>
        <taxon>Eukaryota</taxon>
        <taxon>Viridiplantae</taxon>
        <taxon>Streptophyta</taxon>
        <taxon>Embryophyta</taxon>
        <taxon>Tracheophyta</taxon>
        <taxon>Spermatophyta</taxon>
        <taxon>Magnoliopsida</taxon>
        <taxon>eudicotyledons</taxon>
        <taxon>Gunneridae</taxon>
        <taxon>Pentapetalae</taxon>
        <taxon>rosids</taxon>
        <taxon>malvids</taxon>
        <taxon>Brassicales</taxon>
        <taxon>Brassicaceae</taxon>
        <taxon>Camelineae</taxon>
        <taxon>Arabidopsis</taxon>
    </lineage>
</organism>
<gene>
    <name evidence="3" type="ORF">AN1_LOCUS6438</name>
</gene>